<gene>
    <name evidence="8" type="primary">Dram2</name>
    <name evidence="8" type="ORF">SCYSUP_R02929</name>
</gene>
<feature type="non-terminal residue" evidence="8">
    <location>
        <position position="190"/>
    </location>
</feature>
<protein>
    <submittedName>
        <fullName evidence="8">DRAM2 protein</fullName>
    </submittedName>
</protein>
<feature type="transmembrane region" description="Helical" evidence="6">
    <location>
        <begin position="121"/>
        <end position="144"/>
    </location>
</feature>
<feature type="transmembrane region" description="Helical" evidence="6">
    <location>
        <begin position="164"/>
        <end position="186"/>
    </location>
</feature>
<feature type="transmembrane region" description="Helical" evidence="6">
    <location>
        <begin position="17"/>
        <end position="36"/>
    </location>
</feature>
<accession>A0A7L1Y620</accession>
<sequence length="190" mass="20920">PRIPIPSDSGALPPERGLFGILLNISACLGVGTVYVRYKHVCVLDPDKSRILRVNRLGLALGCSSCFGLCLIANFQKCMLYPIHVLGSCLAFGMGTLYMLAQTGLSLGMRHREWGWARLALLLWAGGSLGTMLVSSALLGSGRFGPGLVQKLHWHPQERGYTPHMISTISEWSLAFSFLSFFLTYIRDFQ</sequence>
<evidence type="ECO:0000256" key="1">
    <source>
        <dbReference type="ARBA" id="ARBA00004127"/>
    </source>
</evidence>
<keyword evidence="4 6" id="KW-1133">Transmembrane helix</keyword>
<dbReference type="AlphaFoldDB" id="A0A7L1Y620"/>
<comment type="similarity">
    <text evidence="2">Belongs to the DRAM/TMEM150 family.</text>
</comment>
<organism evidence="8 9">
    <name type="scientific">Scytalopus superciliaris</name>
    <dbReference type="NCBI Taxonomy" id="312124"/>
    <lineage>
        <taxon>Eukaryota</taxon>
        <taxon>Metazoa</taxon>
        <taxon>Chordata</taxon>
        <taxon>Craniata</taxon>
        <taxon>Vertebrata</taxon>
        <taxon>Euteleostomi</taxon>
        <taxon>Archelosauria</taxon>
        <taxon>Archosauria</taxon>
        <taxon>Dinosauria</taxon>
        <taxon>Saurischia</taxon>
        <taxon>Theropoda</taxon>
        <taxon>Coelurosauria</taxon>
        <taxon>Aves</taxon>
        <taxon>Neognathae</taxon>
        <taxon>Neoaves</taxon>
        <taxon>Telluraves</taxon>
        <taxon>Australaves</taxon>
        <taxon>Passeriformes</taxon>
        <taxon>Rhinocryptidae</taxon>
        <taxon>Scytalopus</taxon>
    </lineage>
</organism>
<proteinExistence type="inferred from homology"/>
<comment type="subcellular location">
    <subcellularLocation>
        <location evidence="1">Endomembrane system</location>
        <topology evidence="1">Multi-pass membrane protein</topology>
    </subcellularLocation>
</comment>
<evidence type="ECO:0000313" key="8">
    <source>
        <dbReference type="EMBL" id="NXP17360.1"/>
    </source>
</evidence>
<feature type="domain" description="CWH43-like N-terminal" evidence="7">
    <location>
        <begin position="3"/>
        <end position="190"/>
    </location>
</feature>
<dbReference type="PANTHER" id="PTHR21324:SF10">
    <property type="entry name" value="DNA DAMAGE-REGULATED AUTOPHAGY MODULATOR PROTEIN 2"/>
    <property type="match status" value="1"/>
</dbReference>
<feature type="transmembrane region" description="Helical" evidence="6">
    <location>
        <begin position="57"/>
        <end position="75"/>
    </location>
</feature>
<evidence type="ECO:0000256" key="2">
    <source>
        <dbReference type="ARBA" id="ARBA00006565"/>
    </source>
</evidence>
<keyword evidence="3 6" id="KW-0812">Transmembrane</keyword>
<dbReference type="GO" id="GO:0005764">
    <property type="term" value="C:lysosome"/>
    <property type="evidence" value="ECO:0007669"/>
    <property type="project" value="TreeGrafter"/>
</dbReference>
<dbReference type="PANTHER" id="PTHR21324">
    <property type="entry name" value="FASTING-INDUCIBLE INTEGRAL MEMBRANE PROTEIN TM6P1-RELATED"/>
    <property type="match status" value="1"/>
</dbReference>
<keyword evidence="5 6" id="KW-0472">Membrane</keyword>
<evidence type="ECO:0000256" key="5">
    <source>
        <dbReference type="ARBA" id="ARBA00023136"/>
    </source>
</evidence>
<dbReference type="Proteomes" id="UP000580825">
    <property type="component" value="Unassembled WGS sequence"/>
</dbReference>
<dbReference type="GO" id="GO:0045494">
    <property type="term" value="P:photoreceptor cell maintenance"/>
    <property type="evidence" value="ECO:0007669"/>
    <property type="project" value="TreeGrafter"/>
</dbReference>
<keyword evidence="9" id="KW-1185">Reference proteome</keyword>
<feature type="non-terminal residue" evidence="8">
    <location>
        <position position="1"/>
    </location>
</feature>
<evidence type="ECO:0000256" key="3">
    <source>
        <dbReference type="ARBA" id="ARBA00022692"/>
    </source>
</evidence>
<dbReference type="InterPro" id="IPR019402">
    <property type="entry name" value="CWH43_N"/>
</dbReference>
<dbReference type="EMBL" id="VXBX01000824">
    <property type="protein sequence ID" value="NXP17360.1"/>
    <property type="molecule type" value="Genomic_DNA"/>
</dbReference>
<feature type="transmembrane region" description="Helical" evidence="6">
    <location>
        <begin position="81"/>
        <end position="100"/>
    </location>
</feature>
<dbReference type="Pfam" id="PF10277">
    <property type="entry name" value="Frag1"/>
    <property type="match status" value="1"/>
</dbReference>
<reference evidence="8 9" key="1">
    <citation type="submission" date="2019-09" db="EMBL/GenBank/DDBJ databases">
        <title>Bird 10,000 Genomes (B10K) Project - Family phase.</title>
        <authorList>
            <person name="Zhang G."/>
        </authorList>
    </citation>
    <scope>NUCLEOTIDE SEQUENCE [LARGE SCALE GENOMIC DNA]</scope>
    <source>
        <strain evidence="8">B10K-DU-002-46</strain>
        <tissue evidence="8">Muscle</tissue>
    </source>
</reference>
<name>A0A7L1Y620_9PASS</name>
<dbReference type="InterPro" id="IPR050911">
    <property type="entry name" value="DRAM/TMEM150_Autophagy_Mod"/>
</dbReference>
<dbReference type="GO" id="GO:0010506">
    <property type="term" value="P:regulation of autophagy"/>
    <property type="evidence" value="ECO:0007669"/>
    <property type="project" value="TreeGrafter"/>
</dbReference>
<evidence type="ECO:0000313" key="9">
    <source>
        <dbReference type="Proteomes" id="UP000580825"/>
    </source>
</evidence>
<evidence type="ECO:0000256" key="6">
    <source>
        <dbReference type="SAM" id="Phobius"/>
    </source>
</evidence>
<evidence type="ECO:0000259" key="7">
    <source>
        <dbReference type="Pfam" id="PF10277"/>
    </source>
</evidence>
<evidence type="ECO:0000256" key="4">
    <source>
        <dbReference type="ARBA" id="ARBA00022989"/>
    </source>
</evidence>
<comment type="caution">
    <text evidence="8">The sequence shown here is derived from an EMBL/GenBank/DDBJ whole genome shotgun (WGS) entry which is preliminary data.</text>
</comment>
<dbReference type="GO" id="GO:0012505">
    <property type="term" value="C:endomembrane system"/>
    <property type="evidence" value="ECO:0007669"/>
    <property type="project" value="UniProtKB-SubCell"/>
</dbReference>